<evidence type="ECO:0000256" key="1">
    <source>
        <dbReference type="SAM" id="SignalP"/>
    </source>
</evidence>
<feature type="chain" id="PRO_5040516008" description="Secreted protein" evidence="1">
    <location>
        <begin position="28"/>
        <end position="92"/>
    </location>
</feature>
<dbReference type="AlphaFoldDB" id="A0A9P5JV25"/>
<feature type="signal peptide" evidence="1">
    <location>
        <begin position="1"/>
        <end position="27"/>
    </location>
</feature>
<dbReference type="EMBL" id="WHVB01000054">
    <property type="protein sequence ID" value="KAF8464721.1"/>
    <property type="molecule type" value="Genomic_DNA"/>
</dbReference>
<dbReference type="Proteomes" id="UP000759537">
    <property type="component" value="Unassembled WGS sequence"/>
</dbReference>
<gene>
    <name evidence="2" type="ORF">DFH94DRAFT_784917</name>
</gene>
<accession>A0A9P5JV25</accession>
<organism evidence="2 3">
    <name type="scientific">Russula ochroleuca</name>
    <dbReference type="NCBI Taxonomy" id="152965"/>
    <lineage>
        <taxon>Eukaryota</taxon>
        <taxon>Fungi</taxon>
        <taxon>Dikarya</taxon>
        <taxon>Basidiomycota</taxon>
        <taxon>Agaricomycotina</taxon>
        <taxon>Agaricomycetes</taxon>
        <taxon>Russulales</taxon>
        <taxon>Russulaceae</taxon>
        <taxon>Russula</taxon>
    </lineage>
</organism>
<reference evidence="2" key="1">
    <citation type="submission" date="2019-10" db="EMBL/GenBank/DDBJ databases">
        <authorList>
            <consortium name="DOE Joint Genome Institute"/>
            <person name="Kuo A."/>
            <person name="Miyauchi S."/>
            <person name="Kiss E."/>
            <person name="Drula E."/>
            <person name="Kohler A."/>
            <person name="Sanchez-Garcia M."/>
            <person name="Andreopoulos B."/>
            <person name="Barry K.W."/>
            <person name="Bonito G."/>
            <person name="Buee M."/>
            <person name="Carver A."/>
            <person name="Chen C."/>
            <person name="Cichocki N."/>
            <person name="Clum A."/>
            <person name="Culley D."/>
            <person name="Crous P.W."/>
            <person name="Fauchery L."/>
            <person name="Girlanda M."/>
            <person name="Hayes R."/>
            <person name="Keri Z."/>
            <person name="LaButti K."/>
            <person name="Lipzen A."/>
            <person name="Lombard V."/>
            <person name="Magnuson J."/>
            <person name="Maillard F."/>
            <person name="Morin E."/>
            <person name="Murat C."/>
            <person name="Nolan M."/>
            <person name="Ohm R."/>
            <person name="Pangilinan J."/>
            <person name="Pereira M."/>
            <person name="Perotto S."/>
            <person name="Peter M."/>
            <person name="Riley R."/>
            <person name="Sitrit Y."/>
            <person name="Stielow B."/>
            <person name="Szollosi G."/>
            <person name="Zifcakova L."/>
            <person name="Stursova M."/>
            <person name="Spatafora J.W."/>
            <person name="Tedersoo L."/>
            <person name="Vaario L.-M."/>
            <person name="Yamada A."/>
            <person name="Yan M."/>
            <person name="Wang P."/>
            <person name="Xu J."/>
            <person name="Bruns T."/>
            <person name="Baldrian P."/>
            <person name="Vilgalys R."/>
            <person name="Henrissat B."/>
            <person name="Grigoriev I.V."/>
            <person name="Hibbett D."/>
            <person name="Nagy L.G."/>
            <person name="Martin F.M."/>
        </authorList>
    </citation>
    <scope>NUCLEOTIDE SEQUENCE</scope>
    <source>
        <strain evidence="2">Prilba</strain>
    </source>
</reference>
<reference evidence="2" key="2">
    <citation type="journal article" date="2020" name="Nat. Commun.">
        <title>Large-scale genome sequencing of mycorrhizal fungi provides insights into the early evolution of symbiotic traits.</title>
        <authorList>
            <person name="Miyauchi S."/>
            <person name="Kiss E."/>
            <person name="Kuo A."/>
            <person name="Drula E."/>
            <person name="Kohler A."/>
            <person name="Sanchez-Garcia M."/>
            <person name="Morin E."/>
            <person name="Andreopoulos B."/>
            <person name="Barry K.W."/>
            <person name="Bonito G."/>
            <person name="Buee M."/>
            <person name="Carver A."/>
            <person name="Chen C."/>
            <person name="Cichocki N."/>
            <person name="Clum A."/>
            <person name="Culley D."/>
            <person name="Crous P.W."/>
            <person name="Fauchery L."/>
            <person name="Girlanda M."/>
            <person name="Hayes R.D."/>
            <person name="Keri Z."/>
            <person name="LaButti K."/>
            <person name="Lipzen A."/>
            <person name="Lombard V."/>
            <person name="Magnuson J."/>
            <person name="Maillard F."/>
            <person name="Murat C."/>
            <person name="Nolan M."/>
            <person name="Ohm R.A."/>
            <person name="Pangilinan J."/>
            <person name="Pereira M.F."/>
            <person name="Perotto S."/>
            <person name="Peter M."/>
            <person name="Pfister S."/>
            <person name="Riley R."/>
            <person name="Sitrit Y."/>
            <person name="Stielow J.B."/>
            <person name="Szollosi G."/>
            <person name="Zifcakova L."/>
            <person name="Stursova M."/>
            <person name="Spatafora J.W."/>
            <person name="Tedersoo L."/>
            <person name="Vaario L.M."/>
            <person name="Yamada A."/>
            <person name="Yan M."/>
            <person name="Wang P."/>
            <person name="Xu J."/>
            <person name="Bruns T."/>
            <person name="Baldrian P."/>
            <person name="Vilgalys R."/>
            <person name="Dunand C."/>
            <person name="Henrissat B."/>
            <person name="Grigoriev I.V."/>
            <person name="Hibbett D."/>
            <person name="Nagy L.G."/>
            <person name="Martin F.M."/>
        </authorList>
    </citation>
    <scope>NUCLEOTIDE SEQUENCE</scope>
    <source>
        <strain evidence="2">Prilba</strain>
    </source>
</reference>
<proteinExistence type="predicted"/>
<comment type="caution">
    <text evidence="2">The sequence shown here is derived from an EMBL/GenBank/DDBJ whole genome shotgun (WGS) entry which is preliminary data.</text>
</comment>
<evidence type="ECO:0008006" key="4">
    <source>
        <dbReference type="Google" id="ProtNLM"/>
    </source>
</evidence>
<name>A0A9P5JV25_9AGAM</name>
<evidence type="ECO:0000313" key="3">
    <source>
        <dbReference type="Proteomes" id="UP000759537"/>
    </source>
</evidence>
<protein>
    <recommendedName>
        <fullName evidence="4">Secreted protein</fullName>
    </recommendedName>
</protein>
<evidence type="ECO:0000313" key="2">
    <source>
        <dbReference type="EMBL" id="KAF8464721.1"/>
    </source>
</evidence>
<keyword evidence="3" id="KW-1185">Reference proteome</keyword>
<sequence length="92" mass="10065">MPVPRAKSAFAATFALSLAVAIHPSASVHVFRDFQHLHAAQRTSPCAVHVYREQSLRVRKQSSALETQWLRGGGRGACDALHHEGRSPGPRE</sequence>
<keyword evidence="1" id="KW-0732">Signal</keyword>